<proteinExistence type="predicted"/>
<dbReference type="AlphaFoldDB" id="A0A8X8D9B8"/>
<protein>
    <submittedName>
        <fullName evidence="2">Uncharacterized protein</fullName>
    </submittedName>
</protein>
<feature type="compositionally biased region" description="Polar residues" evidence="1">
    <location>
        <begin position="53"/>
        <end position="62"/>
    </location>
</feature>
<dbReference type="Proteomes" id="UP000886885">
    <property type="component" value="Chromosome 3D"/>
</dbReference>
<evidence type="ECO:0000313" key="2">
    <source>
        <dbReference type="EMBL" id="KAG6780514.1"/>
    </source>
</evidence>
<sequence length="144" mass="15432">MASTLAFACSLPAPVRASSGSSRKPDPYGKKSGSSTWWAPLFGWSSSPDYINSGSAGGSTSDDIPFKESGVSGSDQEPGRPRSRFALGSFTEEKARRLRRKTVEGITFHDMMYHSAIASRLASDGSDEEHYFGCTSSVGPLNRL</sequence>
<keyword evidence="3" id="KW-1185">Reference proteome</keyword>
<comment type="caution">
    <text evidence="2">The sequence shown here is derived from an EMBL/GenBank/DDBJ whole genome shotgun (WGS) entry which is preliminary data.</text>
</comment>
<feature type="region of interest" description="Disordered" evidence="1">
    <location>
        <begin position="13"/>
        <end position="37"/>
    </location>
</feature>
<dbReference type="PANTHER" id="PTHR34198">
    <property type="entry name" value="OS01G0175100 PROTEIN"/>
    <property type="match status" value="1"/>
</dbReference>
<gene>
    <name evidence="2" type="ORF">POTOM_013376</name>
</gene>
<feature type="region of interest" description="Disordered" evidence="1">
    <location>
        <begin position="53"/>
        <end position="84"/>
    </location>
</feature>
<name>A0A8X8D9B8_POPTO</name>
<dbReference type="PANTHER" id="PTHR34198:SF1">
    <property type="entry name" value="OS01G0104300 PROTEIN"/>
    <property type="match status" value="1"/>
</dbReference>
<accession>A0A8X8D9B8</accession>
<evidence type="ECO:0000313" key="3">
    <source>
        <dbReference type="Proteomes" id="UP000886885"/>
    </source>
</evidence>
<dbReference type="EMBL" id="JAAWWB010000006">
    <property type="protein sequence ID" value="KAG6780514.1"/>
    <property type="molecule type" value="Genomic_DNA"/>
</dbReference>
<reference evidence="2" key="1">
    <citation type="journal article" date="2020" name="bioRxiv">
        <title>Hybrid origin of Populus tomentosa Carr. identified through genome sequencing and phylogenomic analysis.</title>
        <authorList>
            <person name="An X."/>
            <person name="Gao K."/>
            <person name="Chen Z."/>
            <person name="Li J."/>
            <person name="Yang X."/>
            <person name="Yang X."/>
            <person name="Zhou J."/>
            <person name="Guo T."/>
            <person name="Zhao T."/>
            <person name="Huang S."/>
            <person name="Miao D."/>
            <person name="Khan W.U."/>
            <person name="Rao P."/>
            <person name="Ye M."/>
            <person name="Lei B."/>
            <person name="Liao W."/>
            <person name="Wang J."/>
            <person name="Ji L."/>
            <person name="Li Y."/>
            <person name="Guo B."/>
            <person name="Mustafa N.S."/>
            <person name="Li S."/>
            <person name="Yun Q."/>
            <person name="Keller S.R."/>
            <person name="Mao J."/>
            <person name="Zhang R."/>
            <person name="Strauss S.H."/>
        </authorList>
    </citation>
    <scope>NUCLEOTIDE SEQUENCE</scope>
    <source>
        <strain evidence="2">GM15</strain>
        <tissue evidence="2">Leaf</tissue>
    </source>
</reference>
<dbReference type="OrthoDB" id="1913905at2759"/>
<organism evidence="2 3">
    <name type="scientific">Populus tomentosa</name>
    <name type="common">Chinese white poplar</name>
    <dbReference type="NCBI Taxonomy" id="118781"/>
    <lineage>
        <taxon>Eukaryota</taxon>
        <taxon>Viridiplantae</taxon>
        <taxon>Streptophyta</taxon>
        <taxon>Embryophyta</taxon>
        <taxon>Tracheophyta</taxon>
        <taxon>Spermatophyta</taxon>
        <taxon>Magnoliopsida</taxon>
        <taxon>eudicotyledons</taxon>
        <taxon>Gunneridae</taxon>
        <taxon>Pentapetalae</taxon>
        <taxon>rosids</taxon>
        <taxon>fabids</taxon>
        <taxon>Malpighiales</taxon>
        <taxon>Salicaceae</taxon>
        <taxon>Saliceae</taxon>
        <taxon>Populus</taxon>
    </lineage>
</organism>
<evidence type="ECO:0000256" key="1">
    <source>
        <dbReference type="SAM" id="MobiDB-lite"/>
    </source>
</evidence>